<evidence type="ECO:0000256" key="1">
    <source>
        <dbReference type="SAM" id="MobiDB-lite"/>
    </source>
</evidence>
<dbReference type="EMBL" id="KN838557">
    <property type="protein sequence ID" value="KIK05837.1"/>
    <property type="molecule type" value="Genomic_DNA"/>
</dbReference>
<name>A0A0C9Y6H2_9AGAR</name>
<reference evidence="2 3" key="1">
    <citation type="submission" date="2014-04" db="EMBL/GenBank/DDBJ databases">
        <authorList>
            <consortium name="DOE Joint Genome Institute"/>
            <person name="Kuo A."/>
            <person name="Kohler A."/>
            <person name="Nagy L.G."/>
            <person name="Floudas D."/>
            <person name="Copeland A."/>
            <person name="Barry K.W."/>
            <person name="Cichocki N."/>
            <person name="Veneault-Fourrey C."/>
            <person name="LaButti K."/>
            <person name="Lindquist E.A."/>
            <person name="Lipzen A."/>
            <person name="Lundell T."/>
            <person name="Morin E."/>
            <person name="Murat C."/>
            <person name="Sun H."/>
            <person name="Tunlid A."/>
            <person name="Henrissat B."/>
            <person name="Grigoriev I.V."/>
            <person name="Hibbett D.S."/>
            <person name="Martin F."/>
            <person name="Nordberg H.P."/>
            <person name="Cantor M.N."/>
            <person name="Hua S.X."/>
        </authorList>
    </citation>
    <scope>NUCLEOTIDE SEQUENCE [LARGE SCALE GENOMIC DNA]</scope>
    <source>
        <strain evidence="2 3">LaAM-08-1</strain>
    </source>
</reference>
<reference evidence="3" key="2">
    <citation type="submission" date="2015-01" db="EMBL/GenBank/DDBJ databases">
        <title>Evolutionary Origins and Diversification of the Mycorrhizal Mutualists.</title>
        <authorList>
            <consortium name="DOE Joint Genome Institute"/>
            <consortium name="Mycorrhizal Genomics Consortium"/>
            <person name="Kohler A."/>
            <person name="Kuo A."/>
            <person name="Nagy L.G."/>
            <person name="Floudas D."/>
            <person name="Copeland A."/>
            <person name="Barry K.W."/>
            <person name="Cichocki N."/>
            <person name="Veneault-Fourrey C."/>
            <person name="LaButti K."/>
            <person name="Lindquist E.A."/>
            <person name="Lipzen A."/>
            <person name="Lundell T."/>
            <person name="Morin E."/>
            <person name="Murat C."/>
            <person name="Riley R."/>
            <person name="Ohm R."/>
            <person name="Sun H."/>
            <person name="Tunlid A."/>
            <person name="Henrissat B."/>
            <person name="Grigoriev I.V."/>
            <person name="Hibbett D.S."/>
            <person name="Martin F."/>
        </authorList>
    </citation>
    <scope>NUCLEOTIDE SEQUENCE [LARGE SCALE GENOMIC DNA]</scope>
    <source>
        <strain evidence="3">LaAM-08-1</strain>
    </source>
</reference>
<dbReference type="HOGENOM" id="CLU_211151_0_0_1"/>
<proteinExistence type="predicted"/>
<protein>
    <submittedName>
        <fullName evidence="2">Uncharacterized protein</fullName>
    </submittedName>
</protein>
<dbReference type="AlphaFoldDB" id="A0A0C9Y6H2"/>
<evidence type="ECO:0000313" key="2">
    <source>
        <dbReference type="EMBL" id="KIK05837.1"/>
    </source>
</evidence>
<accession>A0A0C9Y6H2</accession>
<sequence length="58" mass="6345">MDRNRPVLGGPVRSPQYTGCGPRLPVLGAKNRTELNLQTLTTTMFIEVSLLFSNGPMV</sequence>
<organism evidence="2 3">
    <name type="scientific">Laccaria amethystina LaAM-08-1</name>
    <dbReference type="NCBI Taxonomy" id="1095629"/>
    <lineage>
        <taxon>Eukaryota</taxon>
        <taxon>Fungi</taxon>
        <taxon>Dikarya</taxon>
        <taxon>Basidiomycota</taxon>
        <taxon>Agaricomycotina</taxon>
        <taxon>Agaricomycetes</taxon>
        <taxon>Agaricomycetidae</taxon>
        <taxon>Agaricales</taxon>
        <taxon>Agaricineae</taxon>
        <taxon>Hydnangiaceae</taxon>
        <taxon>Laccaria</taxon>
    </lineage>
</organism>
<gene>
    <name evidence="2" type="ORF">K443DRAFT_90649</name>
</gene>
<keyword evidence="3" id="KW-1185">Reference proteome</keyword>
<feature type="region of interest" description="Disordered" evidence="1">
    <location>
        <begin position="1"/>
        <end position="23"/>
    </location>
</feature>
<dbReference type="Proteomes" id="UP000054477">
    <property type="component" value="Unassembled WGS sequence"/>
</dbReference>
<evidence type="ECO:0000313" key="3">
    <source>
        <dbReference type="Proteomes" id="UP000054477"/>
    </source>
</evidence>